<feature type="region of interest" description="Disordered" evidence="1">
    <location>
        <begin position="407"/>
        <end position="455"/>
    </location>
</feature>
<feature type="compositionally biased region" description="Polar residues" evidence="1">
    <location>
        <begin position="496"/>
        <end position="517"/>
    </location>
</feature>
<feature type="region of interest" description="Disordered" evidence="1">
    <location>
        <begin position="218"/>
        <end position="247"/>
    </location>
</feature>
<feature type="compositionally biased region" description="Polar residues" evidence="1">
    <location>
        <begin position="281"/>
        <end position="300"/>
    </location>
</feature>
<evidence type="ECO:0000313" key="2">
    <source>
        <dbReference type="EMBL" id="GAX75193.1"/>
    </source>
</evidence>
<feature type="compositionally biased region" description="Low complexity" evidence="1">
    <location>
        <begin position="41"/>
        <end position="52"/>
    </location>
</feature>
<feature type="region of interest" description="Disordered" evidence="1">
    <location>
        <begin position="262"/>
        <end position="300"/>
    </location>
</feature>
<accession>A0A250WWG4</accession>
<dbReference type="EMBL" id="BEGY01000011">
    <property type="protein sequence ID" value="GAX75193.1"/>
    <property type="molecule type" value="Genomic_DNA"/>
</dbReference>
<feature type="compositionally biased region" description="Polar residues" evidence="1">
    <location>
        <begin position="759"/>
        <end position="775"/>
    </location>
</feature>
<feature type="compositionally biased region" description="Basic and acidic residues" evidence="1">
    <location>
        <begin position="237"/>
        <end position="246"/>
    </location>
</feature>
<feature type="compositionally biased region" description="Low complexity" evidence="1">
    <location>
        <begin position="267"/>
        <end position="280"/>
    </location>
</feature>
<feature type="compositionally biased region" description="Acidic residues" evidence="1">
    <location>
        <begin position="1"/>
        <end position="15"/>
    </location>
</feature>
<sequence>MKESESDTSDSDVEENSFKNGGKFSRASDDLHLPQDISTHLNPPLESPSLPSPYVSLKNFKSARLRFDYRTVENEHELPLPAVLEAYSSTGEGRTITGAMHKVSSMRQRSSLNGTQTAATASVHAVKKTPQNKLSPAAQAAIEQRRMLEKRTSIAEPEVKRDLETSELMARLKTWKMEPAVVSSRTRISQGSSSASLSQDVTNVTASLKWQVSQLPSANGGAIATDDAPAQRKRSVSGREVKEEGIQGRMSLSGRRTSLIGTARPTSLSSGHQLSSGSGSATAKQTSNAGHRTSGSGAATRQSTLSVCITAEQLDNGHLNSVPISLHQTLAVNQPLNPSPSRPTTTAQGHMPNAGVPNKQAALEVDYRASSVPTTQTRGLPTHSQLSNSSAFQSTEITELLSLPQPDDASAETLSSPFSQTTACTAPTRSKPISAKTPRMKGTPQRKQLPTQMKSTELRVDAATISRVSIIKEETLGVKADDKHEGGENDLLTSLLQTPQPRTSPGTLQPPLQSSDPVMSKQPRLRISISAAPVPAAADADISLTIAAQHQSDMICVDPLQSKKSRISRPGTRSSMYGAQVRSPYSTSGNKEAPLLPHMVPESKETVTLLSGLLKSLGGNAAKLKAMVDMSRHRTKQQAVPSIHTLLNETKKKRMKLRRPNSAWSGDEEEEGLTPEKAAFTKQKRASSLQPNETLKEMHPPAKNLFRFASLGPKGFQGALAADAKQALAYRRTTGVPETVLYTISARHGTSSTDEEEFPSSTQSTDRPTSSTSHRVCQRNLPGSPGATSREDPSSHIWCGANSGEDPSSHIRHDGVPPPTSPISHKPHTIGTPAKSRVPQQAEIISLLSVSAKPAHTSPNAHKGASFASKAQSSARKTFIFKLNGELRPTEGFSPGAKPAELYLAEVAAANAASAAAARPGSRSGSRARGLGGGPTFLSGGAISMADEQYKWKFTPAGAGKYMYIP</sequence>
<comment type="caution">
    <text evidence="2">The sequence shown here is derived from an EMBL/GenBank/DDBJ whole genome shotgun (WGS) entry which is preliminary data.</text>
</comment>
<evidence type="ECO:0000313" key="3">
    <source>
        <dbReference type="Proteomes" id="UP000232323"/>
    </source>
</evidence>
<feature type="compositionally biased region" description="Polar residues" evidence="1">
    <location>
        <begin position="571"/>
        <end position="589"/>
    </location>
</feature>
<feature type="region of interest" description="Disordered" evidence="1">
    <location>
        <begin position="652"/>
        <end position="696"/>
    </location>
</feature>
<dbReference type="AlphaFoldDB" id="A0A250WWG4"/>
<evidence type="ECO:0000256" key="1">
    <source>
        <dbReference type="SAM" id="MobiDB-lite"/>
    </source>
</evidence>
<feature type="region of interest" description="Disordered" evidence="1">
    <location>
        <begin position="370"/>
        <end position="393"/>
    </location>
</feature>
<feature type="region of interest" description="Disordered" evidence="1">
    <location>
        <begin position="747"/>
        <end position="826"/>
    </location>
</feature>
<feature type="region of interest" description="Disordered" evidence="1">
    <location>
        <begin position="1"/>
        <end position="52"/>
    </location>
</feature>
<dbReference type="Proteomes" id="UP000232323">
    <property type="component" value="Unassembled WGS sequence"/>
</dbReference>
<feature type="compositionally biased region" description="Polar residues" evidence="1">
    <location>
        <begin position="371"/>
        <end position="393"/>
    </location>
</feature>
<proteinExistence type="predicted"/>
<name>A0A250WWG4_9CHLO</name>
<organism evidence="2 3">
    <name type="scientific">Chlamydomonas eustigma</name>
    <dbReference type="NCBI Taxonomy" id="1157962"/>
    <lineage>
        <taxon>Eukaryota</taxon>
        <taxon>Viridiplantae</taxon>
        <taxon>Chlorophyta</taxon>
        <taxon>core chlorophytes</taxon>
        <taxon>Chlorophyceae</taxon>
        <taxon>CS clade</taxon>
        <taxon>Chlamydomonadales</taxon>
        <taxon>Chlamydomonadaceae</taxon>
        <taxon>Chlamydomonas</taxon>
    </lineage>
</organism>
<feature type="compositionally biased region" description="Polar residues" evidence="1">
    <location>
        <begin position="412"/>
        <end position="428"/>
    </location>
</feature>
<feature type="region of interest" description="Disordered" evidence="1">
    <location>
        <begin position="496"/>
        <end position="518"/>
    </location>
</feature>
<gene>
    <name evidence="2" type="ORF">CEUSTIGMA_g2637.t1</name>
</gene>
<reference evidence="2 3" key="1">
    <citation type="submission" date="2017-08" db="EMBL/GenBank/DDBJ databases">
        <title>Acidophilic green algal genome provides insights into adaptation to an acidic environment.</title>
        <authorList>
            <person name="Hirooka S."/>
            <person name="Hirose Y."/>
            <person name="Kanesaki Y."/>
            <person name="Higuchi S."/>
            <person name="Fujiwara T."/>
            <person name="Onuma R."/>
            <person name="Era A."/>
            <person name="Ohbayashi R."/>
            <person name="Uzuka A."/>
            <person name="Nozaki H."/>
            <person name="Yoshikawa H."/>
            <person name="Miyagishima S.Y."/>
        </authorList>
    </citation>
    <scope>NUCLEOTIDE SEQUENCE [LARGE SCALE GENOMIC DNA]</scope>
    <source>
        <strain evidence="2 3">NIES-2499</strain>
    </source>
</reference>
<keyword evidence="3" id="KW-1185">Reference proteome</keyword>
<feature type="compositionally biased region" description="Polar residues" evidence="1">
    <location>
        <begin position="445"/>
        <end position="455"/>
    </location>
</feature>
<feature type="region of interest" description="Disordered" evidence="1">
    <location>
        <begin position="563"/>
        <end position="589"/>
    </location>
</feature>
<feature type="region of interest" description="Disordered" evidence="1">
    <location>
        <begin position="333"/>
        <end position="356"/>
    </location>
</feature>
<protein>
    <submittedName>
        <fullName evidence="2">Uncharacterized protein</fullName>
    </submittedName>
</protein>